<proteinExistence type="predicted"/>
<dbReference type="EMBL" id="MU393636">
    <property type="protein sequence ID" value="KAI4859405.1"/>
    <property type="molecule type" value="Genomic_DNA"/>
</dbReference>
<evidence type="ECO:0000313" key="2">
    <source>
        <dbReference type="Proteomes" id="UP001497700"/>
    </source>
</evidence>
<gene>
    <name evidence="1" type="ORF">F4820DRAFT_453920</name>
</gene>
<name>A0ACB9YJ33_9PEZI</name>
<evidence type="ECO:0000313" key="1">
    <source>
        <dbReference type="EMBL" id="KAI4859405.1"/>
    </source>
</evidence>
<comment type="caution">
    <text evidence="1">The sequence shown here is derived from an EMBL/GenBank/DDBJ whole genome shotgun (WGS) entry which is preliminary data.</text>
</comment>
<organism evidence="1 2">
    <name type="scientific">Hypoxylon rubiginosum</name>
    <dbReference type="NCBI Taxonomy" id="110542"/>
    <lineage>
        <taxon>Eukaryota</taxon>
        <taxon>Fungi</taxon>
        <taxon>Dikarya</taxon>
        <taxon>Ascomycota</taxon>
        <taxon>Pezizomycotina</taxon>
        <taxon>Sordariomycetes</taxon>
        <taxon>Xylariomycetidae</taxon>
        <taxon>Xylariales</taxon>
        <taxon>Hypoxylaceae</taxon>
        <taxon>Hypoxylon</taxon>
    </lineage>
</organism>
<sequence>MSSTNQQRWVDHASRAQTTQSPLLREIALELKVPPHEIDFNTSFVSNGGDSLAAIKIVSSCISKGMAITVAMIMSFNSVQNLVHDFDQRNKSHLLHYKTNTAVPDILPAKKNILLSDIRPDKPVESRRCQPTGIQLHLVHGSKTLQGRNVVRYYETYRTEDIPLVKSSWAAIISTEPIFRTRFHSFEESTYLAEESEAPFIWEEVTVDSQRAYISTLEKHDFPLDFIGTAFKTVHFKTDTEARESTVVWNIHHALIDGYSSVLLLNKHRNHLAGSPIVAGPSFVRLINQLASLQHTWEPLGRAFWDGQETQLRTSNSELHLPIPGLPFNPVYAHKHMSLDVAHEDLFQYAKGTGVTVASVLYAAWAMTLSNYVDSNHVSFGIVLSGRSLPLPDAAHVVGPLINTVPFQVCLDPLMGVPEYLKFIFSHAVELDRFQWAIPEHGVTKPFSSVLNIHFESPLLHPNPLHTLRKPRASMASELPLSVNIHLDGNIQLFYHEHQFYASDVERLGRLFAKAVGALVKSNLTVGQCCDAVVSDELGQLWENGNCSALGPMPQLWQQNLVHLFDLAAVTNSDAIAIEKDVHTVTYSQLHQSAMTVTRHLTHHVTPGDVVCVHADRSVNWIIAIYGILRAGGVYCPLDDALPADVRNQNFHQSGARILLTGSTSAKKYVPDSCGECLSVEDILKTGNDLSGTSSLAAQCSNLIASPEAGAYLCFTSGSTGFPKGVLCTHQSIVAFQNDFDVRLKSRVGWRIAQVMSPAFDGSIHEIFSALSYGSTLVLRNTIDPLEHLSKVDASVLTPSLAKVLRPHNFKSLRALYLVGEAVPQTVCDEWASKVSLYNMYGPTEATCGATIKQLQPGQPVTLGKPNPSTRIYILDSRGKFVPIGVVGEIYLAGVQVSRGYINRPDENATWFLPDHIHSGVGERMYRTGDRGYWDEQGELHFCGRRDRQIKLRGFRIDLDDIEVRIRNAVPGCTMVAVARDNDYLVAQLQPETVQSTNARKFICKALPSYAVPRQIMTVSEFPRTNAGKVDYVGIIDAITTSLNIPAMLDDSGLFSQLAQVWRDVLGRQDLVLRAESNFYELGGHSLLQLKLVNRLSGLLGYRIPLTAIIGSATLGDLTEKLAMPPLPDMCLTQIPSNPPSVSPIEEDWHRMYQFNGGSSSFNVAMPFELGPDVDLHNLANAWESVLDRHEIFRSRFRVTPDGTVQKTFSETPPRVIRTDHVNTHEEINRHFDLEHDSLIRILLAPNTLLLVASHIICDYTSLNTMLREVSCTYLGTTLERPAQLSSSIRQRVQPTTQEIEFWQSYLEDTAAIPSYSIGRWSRRSSYSGTSFVHRIPSEVFSKLRQFTSSHQVTAHQLSLATVSLALQHQSDEIDIVLGAPHLGRSSEEEQNLVGLFLEPLPIRIRYPPPVSSRTSKSFVQVVQESSQEALSHAIPWNLLLKSLGTTTAPPNTPLFDVMVSYHENFGCIGMKGIDAKPVFTWSEGAKFKLMVEFVVANDTSLLMRLEYSDECFNAASIAVVGRLIASALGMIVNGMSHETIRTHLSKLRKGGNAGGVHHAREYCGMKYESL</sequence>
<reference evidence="1 2" key="1">
    <citation type="journal article" date="2022" name="New Phytol.">
        <title>Ecological generalism drives hyperdiversity of secondary metabolite gene clusters in xylarialean endophytes.</title>
        <authorList>
            <person name="Franco M.E.E."/>
            <person name="Wisecaver J.H."/>
            <person name="Arnold A.E."/>
            <person name="Ju Y.M."/>
            <person name="Slot J.C."/>
            <person name="Ahrendt S."/>
            <person name="Moore L.P."/>
            <person name="Eastman K.E."/>
            <person name="Scott K."/>
            <person name="Konkel Z."/>
            <person name="Mondo S.J."/>
            <person name="Kuo A."/>
            <person name="Hayes R.D."/>
            <person name="Haridas S."/>
            <person name="Andreopoulos B."/>
            <person name="Riley R."/>
            <person name="LaButti K."/>
            <person name="Pangilinan J."/>
            <person name="Lipzen A."/>
            <person name="Amirebrahimi M."/>
            <person name="Yan J."/>
            <person name="Adam C."/>
            <person name="Keymanesh K."/>
            <person name="Ng V."/>
            <person name="Louie K."/>
            <person name="Northen T."/>
            <person name="Drula E."/>
            <person name="Henrissat B."/>
            <person name="Hsieh H.M."/>
            <person name="Youens-Clark K."/>
            <person name="Lutzoni F."/>
            <person name="Miadlikowska J."/>
            <person name="Eastwood D.C."/>
            <person name="Hamelin R.C."/>
            <person name="Grigoriev I.V."/>
            <person name="U'Ren J.M."/>
        </authorList>
    </citation>
    <scope>NUCLEOTIDE SEQUENCE [LARGE SCALE GENOMIC DNA]</scope>
    <source>
        <strain evidence="1 2">CBS 119005</strain>
    </source>
</reference>
<accession>A0ACB9YJ33</accession>
<keyword evidence="2" id="KW-1185">Reference proteome</keyword>
<protein>
    <submittedName>
        <fullName evidence="1">BcNRPS1, nonribosomal peptide synthetase</fullName>
    </submittedName>
</protein>
<dbReference type="Proteomes" id="UP001497700">
    <property type="component" value="Unassembled WGS sequence"/>
</dbReference>